<dbReference type="EC" id="1.1.1.81" evidence="3"/>
<feature type="domain" description="MOFRL-associated" evidence="2">
    <location>
        <begin position="9"/>
        <end position="208"/>
    </location>
</feature>
<dbReference type="PANTHER" id="PTHR12227:SF0">
    <property type="entry name" value="GLYCERATE KINASE"/>
    <property type="match status" value="1"/>
</dbReference>
<dbReference type="RefSeq" id="WP_253474602.1">
    <property type="nucleotide sequence ID" value="NZ_JALJXV010000002.1"/>
</dbReference>
<dbReference type="InterPro" id="IPR038614">
    <property type="entry name" value="GK_N_sf"/>
</dbReference>
<reference evidence="3" key="1">
    <citation type="submission" date="2022-03" db="EMBL/GenBank/DDBJ databases">
        <title>Genomic Encyclopedia of Type Strains, Phase III (KMG-III): the genomes of soil and plant-associated and newly described type strains.</title>
        <authorList>
            <person name="Whitman W."/>
        </authorList>
    </citation>
    <scope>NUCLEOTIDE SEQUENCE</scope>
    <source>
        <strain evidence="3">ANL 6-2</strain>
    </source>
</reference>
<dbReference type="Gene3D" id="3.40.50.10180">
    <property type="entry name" value="Glycerate kinase, MOFRL-like N-terminal domain"/>
    <property type="match status" value="1"/>
</dbReference>
<dbReference type="Proteomes" id="UP001205843">
    <property type="component" value="Unassembled WGS sequence"/>
</dbReference>
<dbReference type="GO" id="GO:0005737">
    <property type="term" value="C:cytoplasm"/>
    <property type="evidence" value="ECO:0007669"/>
    <property type="project" value="TreeGrafter"/>
</dbReference>
<evidence type="ECO:0000259" key="1">
    <source>
        <dbReference type="Pfam" id="PF05161"/>
    </source>
</evidence>
<dbReference type="PANTHER" id="PTHR12227">
    <property type="entry name" value="GLYCERATE KINASE"/>
    <property type="match status" value="1"/>
</dbReference>
<evidence type="ECO:0000259" key="2">
    <source>
        <dbReference type="Pfam" id="PF13660"/>
    </source>
</evidence>
<dbReference type="SUPFAM" id="SSF82544">
    <property type="entry name" value="GckA/TtuD-like"/>
    <property type="match status" value="1"/>
</dbReference>
<keyword evidence="3" id="KW-0560">Oxidoreductase</keyword>
<keyword evidence="4" id="KW-1185">Reference proteome</keyword>
<dbReference type="InterPro" id="IPR007835">
    <property type="entry name" value="MOFRL"/>
</dbReference>
<name>A0AAE3G143_9GAMM</name>
<dbReference type="Gene3D" id="3.40.1480.10">
    <property type="entry name" value="MOFRL domain"/>
    <property type="match status" value="1"/>
</dbReference>
<proteinExistence type="predicted"/>
<dbReference type="InterPro" id="IPR037035">
    <property type="entry name" value="GK-like_C_sf"/>
</dbReference>
<dbReference type="GO" id="GO:0008887">
    <property type="term" value="F:glycerate kinase activity"/>
    <property type="evidence" value="ECO:0007669"/>
    <property type="project" value="InterPro"/>
</dbReference>
<gene>
    <name evidence="3" type="ORF">J2T57_000810</name>
</gene>
<protein>
    <submittedName>
        <fullName evidence="3">Hydroxypyruvate reductase</fullName>
        <ecNumber evidence="3">1.1.1.81</ecNumber>
    </submittedName>
</protein>
<evidence type="ECO:0000313" key="3">
    <source>
        <dbReference type="EMBL" id="MCP1673711.1"/>
    </source>
</evidence>
<organism evidence="3 4">
    <name type="scientific">Natronocella acetinitrilica</name>
    <dbReference type="NCBI Taxonomy" id="414046"/>
    <lineage>
        <taxon>Bacteria</taxon>
        <taxon>Pseudomonadati</taxon>
        <taxon>Pseudomonadota</taxon>
        <taxon>Gammaproteobacteria</taxon>
        <taxon>Chromatiales</taxon>
        <taxon>Ectothiorhodospiraceae</taxon>
        <taxon>Natronocella</taxon>
    </lineage>
</organism>
<dbReference type="AlphaFoldDB" id="A0AAE3G143"/>
<comment type="caution">
    <text evidence="3">The sequence shown here is derived from an EMBL/GenBank/DDBJ whole genome shotgun (WGS) entry which is preliminary data.</text>
</comment>
<evidence type="ECO:0000313" key="4">
    <source>
        <dbReference type="Proteomes" id="UP001205843"/>
    </source>
</evidence>
<dbReference type="GO" id="GO:0016618">
    <property type="term" value="F:hydroxypyruvate reductase [NAD(P)H] activity"/>
    <property type="evidence" value="ECO:0007669"/>
    <property type="project" value="UniProtKB-EC"/>
</dbReference>
<sequence length="412" mass="43298">MQQDHRQILESLYQAALDRVAGAAAVRHQLERDGLQGDVALIAIGKAASSMTHGALDVLGEQLTAGLVITKHAHLSERCRLDERLTCLQSSHPIPDETTLRAGDSLLDFIAAQPRDRQLLVLVSGGASSLVDVLPSGYGLDELSALNQWLLSRHLDIGRMNAIRRGISCIKGGRLASYLQGRRTRLLLISDVPGDEPWVIGSGLLVPPGPAAPLPDDLPDWVHAMISAAPPLPAEDDPAFATIRRTIVASNSQARAAVVRKAEQLGLPVVAHDALLEGDALEAAERIAHAVLHGPVGIQVWGGEPTVALPDKPGRGGRAQALALRAAMIFEGGHDVWLLAAGTDGTDGPGEDAGAIVDNMTCQRGRQAGLDPDDCLDAADSGTFLDASGDLLRTGPTGTNVMDVVISLKVSL</sequence>
<dbReference type="EMBL" id="JALJXV010000002">
    <property type="protein sequence ID" value="MCP1673711.1"/>
    <property type="molecule type" value="Genomic_DNA"/>
</dbReference>
<dbReference type="InterPro" id="IPR039760">
    <property type="entry name" value="MOFRL_protein"/>
</dbReference>
<dbReference type="Pfam" id="PF05161">
    <property type="entry name" value="MOFRL"/>
    <property type="match status" value="1"/>
</dbReference>
<dbReference type="Pfam" id="PF13660">
    <property type="entry name" value="DUF4147"/>
    <property type="match status" value="1"/>
</dbReference>
<feature type="domain" description="MOFRL" evidence="1">
    <location>
        <begin position="300"/>
        <end position="403"/>
    </location>
</feature>
<accession>A0AAE3G143</accession>
<dbReference type="InterPro" id="IPR025286">
    <property type="entry name" value="MOFRL_assoc_dom"/>
</dbReference>